<dbReference type="GO" id="GO:0030322">
    <property type="term" value="P:stabilization of membrane potential"/>
    <property type="evidence" value="ECO:0007669"/>
    <property type="project" value="TreeGrafter"/>
</dbReference>
<evidence type="ECO:0000256" key="11">
    <source>
        <dbReference type="ARBA" id="ARBA00023303"/>
    </source>
</evidence>
<evidence type="ECO:0000256" key="13">
    <source>
        <dbReference type="SAM" id="Phobius"/>
    </source>
</evidence>
<feature type="region of interest" description="Disordered" evidence="12">
    <location>
        <begin position="102"/>
        <end position="127"/>
    </location>
</feature>
<proteinExistence type="predicted"/>
<name>A0A7R8CS94_LEPSM</name>
<keyword evidence="4 13" id="KW-0812">Transmembrane</keyword>
<keyword evidence="9" id="KW-0406">Ion transport</keyword>
<feature type="transmembrane region" description="Helical" evidence="13">
    <location>
        <begin position="48"/>
        <end position="66"/>
    </location>
</feature>
<dbReference type="EMBL" id="HG994583">
    <property type="protein sequence ID" value="CAF2914006.1"/>
    <property type="molecule type" value="Genomic_DNA"/>
</dbReference>
<dbReference type="OrthoDB" id="297496at2759"/>
<gene>
    <name evidence="15" type="ORF">LSAA_8288</name>
</gene>
<evidence type="ECO:0000256" key="3">
    <source>
        <dbReference type="ARBA" id="ARBA00022679"/>
    </source>
</evidence>
<dbReference type="InterPro" id="IPR013099">
    <property type="entry name" value="K_chnl_dom"/>
</dbReference>
<reference evidence="15" key="1">
    <citation type="submission" date="2021-02" db="EMBL/GenBank/DDBJ databases">
        <authorList>
            <person name="Bekaert M."/>
        </authorList>
    </citation>
    <scope>NUCLEOTIDE SEQUENCE</scope>
    <source>
        <strain evidence="15">IoA-00</strain>
    </source>
</reference>
<keyword evidence="10 13" id="KW-0472">Membrane</keyword>
<keyword evidence="8 13" id="KW-1133">Transmembrane helix</keyword>
<dbReference type="PROSITE" id="PS51255">
    <property type="entry name" value="ADPK"/>
    <property type="match status" value="1"/>
</dbReference>
<dbReference type="GO" id="GO:0016301">
    <property type="term" value="F:kinase activity"/>
    <property type="evidence" value="ECO:0007669"/>
    <property type="project" value="UniProtKB-KW"/>
</dbReference>
<evidence type="ECO:0000256" key="4">
    <source>
        <dbReference type="ARBA" id="ARBA00022692"/>
    </source>
</evidence>
<comment type="subcellular location">
    <subcellularLocation>
        <location evidence="1">Membrane</location>
        <topology evidence="1">Multi-pass membrane protein</topology>
    </subcellularLocation>
</comment>
<dbReference type="GO" id="GO:0016773">
    <property type="term" value="F:phosphotransferase activity, alcohol group as acceptor"/>
    <property type="evidence" value="ECO:0007669"/>
    <property type="project" value="InterPro"/>
</dbReference>
<evidence type="ECO:0000259" key="14">
    <source>
        <dbReference type="Pfam" id="PF07885"/>
    </source>
</evidence>
<dbReference type="PANTHER" id="PTHR11003:SF334">
    <property type="entry name" value="FI03418P"/>
    <property type="match status" value="1"/>
</dbReference>
<evidence type="ECO:0000256" key="7">
    <source>
        <dbReference type="ARBA" id="ARBA00022842"/>
    </source>
</evidence>
<evidence type="ECO:0000256" key="5">
    <source>
        <dbReference type="ARBA" id="ARBA00022723"/>
    </source>
</evidence>
<dbReference type="PANTHER" id="PTHR11003">
    <property type="entry name" value="POTASSIUM CHANNEL, SUBFAMILY K"/>
    <property type="match status" value="1"/>
</dbReference>
<evidence type="ECO:0000256" key="10">
    <source>
        <dbReference type="ARBA" id="ARBA00023136"/>
    </source>
</evidence>
<dbReference type="GO" id="GO:0022841">
    <property type="term" value="F:potassium ion leak channel activity"/>
    <property type="evidence" value="ECO:0007669"/>
    <property type="project" value="TreeGrafter"/>
</dbReference>
<accession>A0A7R8CS94</accession>
<dbReference type="Pfam" id="PF07885">
    <property type="entry name" value="Ion_trans_2"/>
    <property type="match status" value="1"/>
</dbReference>
<evidence type="ECO:0000313" key="16">
    <source>
        <dbReference type="Proteomes" id="UP000675881"/>
    </source>
</evidence>
<dbReference type="InterPro" id="IPR003280">
    <property type="entry name" value="2pore_dom_K_chnl"/>
</dbReference>
<dbReference type="SUPFAM" id="SSF81324">
    <property type="entry name" value="Voltage-gated potassium channels"/>
    <property type="match status" value="1"/>
</dbReference>
<dbReference type="InterPro" id="IPR007666">
    <property type="entry name" value="ADP_PFK/GK"/>
</dbReference>
<keyword evidence="2" id="KW-0813">Transport</keyword>
<dbReference type="AlphaFoldDB" id="A0A7R8CS94"/>
<evidence type="ECO:0000313" key="15">
    <source>
        <dbReference type="EMBL" id="CAF2914006.1"/>
    </source>
</evidence>
<keyword evidence="5" id="KW-0479">Metal-binding</keyword>
<evidence type="ECO:0000256" key="12">
    <source>
        <dbReference type="SAM" id="MobiDB-lite"/>
    </source>
</evidence>
<keyword evidence="7" id="KW-0460">Magnesium</keyword>
<dbReference type="GO" id="GO:0046872">
    <property type="term" value="F:metal ion binding"/>
    <property type="evidence" value="ECO:0007669"/>
    <property type="project" value="UniProtKB-KW"/>
</dbReference>
<keyword evidence="6" id="KW-0418">Kinase</keyword>
<evidence type="ECO:0000256" key="9">
    <source>
        <dbReference type="ARBA" id="ARBA00023065"/>
    </source>
</evidence>
<evidence type="ECO:0000256" key="1">
    <source>
        <dbReference type="ARBA" id="ARBA00004141"/>
    </source>
</evidence>
<dbReference type="Gene3D" id="1.10.287.70">
    <property type="match status" value="1"/>
</dbReference>
<keyword evidence="11" id="KW-0407">Ion channel</keyword>
<organism evidence="15 16">
    <name type="scientific">Lepeophtheirus salmonis</name>
    <name type="common">Salmon louse</name>
    <name type="synonym">Caligus salmonis</name>
    <dbReference type="NCBI Taxonomy" id="72036"/>
    <lineage>
        <taxon>Eukaryota</taxon>
        <taxon>Metazoa</taxon>
        <taxon>Ecdysozoa</taxon>
        <taxon>Arthropoda</taxon>
        <taxon>Crustacea</taxon>
        <taxon>Multicrustacea</taxon>
        <taxon>Hexanauplia</taxon>
        <taxon>Copepoda</taxon>
        <taxon>Siphonostomatoida</taxon>
        <taxon>Caligidae</taxon>
        <taxon>Lepeophtheirus</taxon>
    </lineage>
</organism>
<dbReference type="GO" id="GO:0005886">
    <property type="term" value="C:plasma membrane"/>
    <property type="evidence" value="ECO:0007669"/>
    <property type="project" value="TreeGrafter"/>
</dbReference>
<keyword evidence="3" id="KW-0808">Transferase</keyword>
<protein>
    <submittedName>
        <fullName evidence="15">(salmon louse) hypothetical protein</fullName>
    </submittedName>
</protein>
<dbReference type="GO" id="GO:0005975">
    <property type="term" value="P:carbohydrate metabolic process"/>
    <property type="evidence" value="ECO:0007669"/>
    <property type="project" value="InterPro"/>
</dbReference>
<evidence type="ECO:0000256" key="2">
    <source>
        <dbReference type="ARBA" id="ARBA00022448"/>
    </source>
</evidence>
<dbReference type="GO" id="GO:0015271">
    <property type="term" value="F:outward rectifier potassium channel activity"/>
    <property type="evidence" value="ECO:0007669"/>
    <property type="project" value="TreeGrafter"/>
</dbReference>
<evidence type="ECO:0000256" key="8">
    <source>
        <dbReference type="ARBA" id="ARBA00022989"/>
    </source>
</evidence>
<feature type="compositionally biased region" description="Polar residues" evidence="12">
    <location>
        <begin position="108"/>
        <end position="117"/>
    </location>
</feature>
<keyword evidence="16" id="KW-1185">Reference proteome</keyword>
<dbReference type="Proteomes" id="UP000675881">
    <property type="component" value="Chromosome 4"/>
</dbReference>
<sequence>MGGLELKFIPLFLFFVTLTTIGFGDMVPTKSFLHYKEGVYEAFKMIFTVLYCVFGMTLLSMCVNLMQEQVMDKINWAVNKIGMNDDDAGESNNEIVKITRPEFENRTPKSLTGNEQDFNARRKKSNN</sequence>
<evidence type="ECO:0000256" key="6">
    <source>
        <dbReference type="ARBA" id="ARBA00022777"/>
    </source>
</evidence>
<feature type="domain" description="Potassium channel" evidence="14">
    <location>
        <begin position="11"/>
        <end position="70"/>
    </location>
</feature>